<evidence type="ECO:0000256" key="1">
    <source>
        <dbReference type="SAM" id="MobiDB-lite"/>
    </source>
</evidence>
<reference evidence="2" key="1">
    <citation type="journal article" date="2014" name="Front. Microbiol.">
        <title>High frequency of phylogenetically diverse reductive dehalogenase-homologous genes in deep subseafloor sedimentary metagenomes.</title>
        <authorList>
            <person name="Kawai M."/>
            <person name="Futagami T."/>
            <person name="Toyoda A."/>
            <person name="Takaki Y."/>
            <person name="Nishi S."/>
            <person name="Hori S."/>
            <person name="Arai W."/>
            <person name="Tsubouchi T."/>
            <person name="Morono Y."/>
            <person name="Uchiyama I."/>
            <person name="Ito T."/>
            <person name="Fujiyama A."/>
            <person name="Inagaki F."/>
            <person name="Takami H."/>
        </authorList>
    </citation>
    <scope>NUCLEOTIDE SEQUENCE</scope>
    <source>
        <strain evidence="2">Expedition CK06-06</strain>
    </source>
</reference>
<protein>
    <submittedName>
        <fullName evidence="2">Uncharacterized protein</fullName>
    </submittedName>
</protein>
<dbReference type="AlphaFoldDB" id="X1A834"/>
<name>X1A834_9ZZZZ</name>
<proteinExistence type="predicted"/>
<gene>
    <name evidence="2" type="ORF">S01H4_15374</name>
</gene>
<feature type="region of interest" description="Disordered" evidence="1">
    <location>
        <begin position="1"/>
        <end position="36"/>
    </location>
</feature>
<evidence type="ECO:0000313" key="2">
    <source>
        <dbReference type="EMBL" id="GAG68938.1"/>
    </source>
</evidence>
<dbReference type="EMBL" id="BART01006739">
    <property type="protein sequence ID" value="GAG68938.1"/>
    <property type="molecule type" value="Genomic_DNA"/>
</dbReference>
<accession>X1A834</accession>
<organism evidence="2">
    <name type="scientific">marine sediment metagenome</name>
    <dbReference type="NCBI Taxonomy" id="412755"/>
    <lineage>
        <taxon>unclassified sequences</taxon>
        <taxon>metagenomes</taxon>
        <taxon>ecological metagenomes</taxon>
    </lineage>
</organism>
<comment type="caution">
    <text evidence="2">The sequence shown here is derived from an EMBL/GenBank/DDBJ whole genome shotgun (WGS) entry which is preliminary data.</text>
</comment>
<sequence length="112" mass="13455">MLSNSDLDDNASIIETDEDSLTSKTPPPFQFPPYEEDLGIWQNKDDEKIKSPGLLQKKNHKRKLQRLKREEEEKEVLRYQKDPNYFPLDRHIRYHKSIARDWLERICILIFA</sequence>